<dbReference type="AlphaFoldDB" id="A0A815MHH9"/>
<evidence type="ECO:0000259" key="1">
    <source>
        <dbReference type="Pfam" id="PF13843"/>
    </source>
</evidence>
<comment type="caution">
    <text evidence="2">The sequence shown here is derived from an EMBL/GenBank/DDBJ whole genome shotgun (WGS) entry which is preliminary data.</text>
</comment>
<dbReference type="Proteomes" id="UP000663852">
    <property type="component" value="Unassembled WGS sequence"/>
</dbReference>
<evidence type="ECO:0000313" key="2">
    <source>
        <dbReference type="EMBL" id="CAF1421654.1"/>
    </source>
</evidence>
<gene>
    <name evidence="2" type="ORF">EDS130_LOCUS37529</name>
</gene>
<dbReference type="Pfam" id="PF13843">
    <property type="entry name" value="DDE_Tnp_1_7"/>
    <property type="match status" value="1"/>
</dbReference>
<dbReference type="PANTHER" id="PTHR46599">
    <property type="entry name" value="PIGGYBAC TRANSPOSABLE ELEMENT-DERIVED PROTEIN 4"/>
    <property type="match status" value="1"/>
</dbReference>
<dbReference type="EMBL" id="CAJNOJ010000372">
    <property type="protein sequence ID" value="CAF1421654.1"/>
    <property type="molecule type" value="Genomic_DNA"/>
</dbReference>
<sequence>MSKNRFKTLLQFCRFDNTATREERLKSDKLAAIRDLWAMCLARSQVCYTPGGSLTVDEQLIPTRGRCNFRQYMPSKPGKYGLEVFWCCDSGTAHPLNGEVYRGRQPGATQDEPLLKITILPVQSWQRIF</sequence>
<name>A0A815MHH9_ADIRI</name>
<protein>
    <recommendedName>
        <fullName evidence="1">PiggyBac transposable element-derived protein domain-containing protein</fullName>
    </recommendedName>
</protein>
<dbReference type="OrthoDB" id="10049986at2759"/>
<dbReference type="InterPro" id="IPR029526">
    <property type="entry name" value="PGBD"/>
</dbReference>
<proteinExistence type="predicted"/>
<reference evidence="2" key="1">
    <citation type="submission" date="2021-02" db="EMBL/GenBank/DDBJ databases">
        <authorList>
            <person name="Nowell W R."/>
        </authorList>
    </citation>
    <scope>NUCLEOTIDE SEQUENCE</scope>
</reference>
<feature type="domain" description="PiggyBac transposable element-derived protein" evidence="1">
    <location>
        <begin position="1"/>
        <end position="111"/>
    </location>
</feature>
<organism evidence="2 3">
    <name type="scientific">Adineta ricciae</name>
    <name type="common">Rotifer</name>
    <dbReference type="NCBI Taxonomy" id="249248"/>
    <lineage>
        <taxon>Eukaryota</taxon>
        <taxon>Metazoa</taxon>
        <taxon>Spiralia</taxon>
        <taxon>Gnathifera</taxon>
        <taxon>Rotifera</taxon>
        <taxon>Eurotatoria</taxon>
        <taxon>Bdelloidea</taxon>
        <taxon>Adinetida</taxon>
        <taxon>Adinetidae</taxon>
        <taxon>Adineta</taxon>
    </lineage>
</organism>
<evidence type="ECO:0000313" key="3">
    <source>
        <dbReference type="Proteomes" id="UP000663852"/>
    </source>
</evidence>
<dbReference type="PANTHER" id="PTHR46599:SF6">
    <property type="entry name" value="DUAL SPECIFICITY PHOSPHATASE 26"/>
    <property type="match status" value="1"/>
</dbReference>
<accession>A0A815MHH9</accession>